<gene>
    <name evidence="1" type="ORF">O7A05_15420</name>
</gene>
<evidence type="ECO:0000313" key="2">
    <source>
        <dbReference type="Proteomes" id="UP001366503"/>
    </source>
</evidence>
<dbReference type="RefSeq" id="WP_337093917.1">
    <property type="nucleotide sequence ID" value="NZ_JAPYKO010000009.1"/>
</dbReference>
<proteinExistence type="predicted"/>
<name>A0ABU8KDM0_9HYPH</name>
<accession>A0ABU8KDM0</accession>
<keyword evidence="2" id="KW-1185">Reference proteome</keyword>
<comment type="caution">
    <text evidence="1">The sequence shown here is derived from an EMBL/GenBank/DDBJ whole genome shotgun (WGS) entry which is preliminary data.</text>
</comment>
<protein>
    <submittedName>
        <fullName evidence="1">Uncharacterized protein</fullName>
    </submittedName>
</protein>
<dbReference type="EMBL" id="JAPYKO010000009">
    <property type="protein sequence ID" value="MEI9403545.1"/>
    <property type="molecule type" value="Genomic_DNA"/>
</dbReference>
<dbReference type="Proteomes" id="UP001366503">
    <property type="component" value="Unassembled WGS sequence"/>
</dbReference>
<evidence type="ECO:0000313" key="1">
    <source>
        <dbReference type="EMBL" id="MEI9403545.1"/>
    </source>
</evidence>
<reference evidence="1 2" key="1">
    <citation type="submission" date="2022-12" db="EMBL/GenBank/DDBJ databases">
        <authorList>
            <person name="Muema E."/>
        </authorList>
    </citation>
    <scope>NUCLEOTIDE SEQUENCE [LARGE SCALE GENOMIC DNA]</scope>
    <source>
        <strain evidence="2">1330</strain>
    </source>
</reference>
<sequence>MDMELHGKIFLNPKSEYNSLYKWSLQEVDDNGAVGDHYIPWGFSLYFTAIELNIGERIGAQDDGDPDGAMTMNVERRITATLVPGDVRDTSDRHKTVYSMFRTSRIISNFQLSIEPLNKVDQRRNGKVWGTVSYSIEIDFEDLVTPDTVVFYLYVDMDTFERLERKISALQIDEAVVRVGRVDGFYAEWSPEISTSFVKVLTQGTEHEVEIPEGCDVNPPRLGTLGEIELYLRRANNLVERGRPPVE</sequence>
<organism evidence="1 2">
    <name type="scientific">Mesorhizobium argentiipisi</name>
    <dbReference type="NCBI Taxonomy" id="3015175"/>
    <lineage>
        <taxon>Bacteria</taxon>
        <taxon>Pseudomonadati</taxon>
        <taxon>Pseudomonadota</taxon>
        <taxon>Alphaproteobacteria</taxon>
        <taxon>Hyphomicrobiales</taxon>
        <taxon>Phyllobacteriaceae</taxon>
        <taxon>Mesorhizobium</taxon>
    </lineage>
</organism>